<evidence type="ECO:0000313" key="5">
    <source>
        <dbReference type="Proteomes" id="UP000006727"/>
    </source>
</evidence>
<evidence type="ECO:0000313" key="3">
    <source>
        <dbReference type="EMBL" id="PNR38013.1"/>
    </source>
</evidence>
<reference evidence="3 5" key="1">
    <citation type="journal article" date="2008" name="Science">
        <title>The Physcomitrella genome reveals evolutionary insights into the conquest of land by plants.</title>
        <authorList>
            <person name="Rensing S."/>
            <person name="Lang D."/>
            <person name="Zimmer A."/>
            <person name="Terry A."/>
            <person name="Salamov A."/>
            <person name="Shapiro H."/>
            <person name="Nishiyama T."/>
            <person name="Perroud P.-F."/>
            <person name="Lindquist E."/>
            <person name="Kamisugi Y."/>
            <person name="Tanahashi T."/>
            <person name="Sakakibara K."/>
            <person name="Fujita T."/>
            <person name="Oishi K."/>
            <person name="Shin-I T."/>
            <person name="Kuroki Y."/>
            <person name="Toyoda A."/>
            <person name="Suzuki Y."/>
            <person name="Hashimoto A."/>
            <person name="Yamaguchi K."/>
            <person name="Sugano A."/>
            <person name="Kohara Y."/>
            <person name="Fujiyama A."/>
            <person name="Anterola A."/>
            <person name="Aoki S."/>
            <person name="Ashton N."/>
            <person name="Barbazuk W.B."/>
            <person name="Barker E."/>
            <person name="Bennetzen J."/>
            <person name="Bezanilla M."/>
            <person name="Blankenship R."/>
            <person name="Cho S.H."/>
            <person name="Dutcher S."/>
            <person name="Estelle M."/>
            <person name="Fawcett J.A."/>
            <person name="Gundlach H."/>
            <person name="Hanada K."/>
            <person name="Heyl A."/>
            <person name="Hicks K.A."/>
            <person name="Hugh J."/>
            <person name="Lohr M."/>
            <person name="Mayer K."/>
            <person name="Melkozernov A."/>
            <person name="Murata T."/>
            <person name="Nelson D."/>
            <person name="Pils B."/>
            <person name="Prigge M."/>
            <person name="Reiss B."/>
            <person name="Renner T."/>
            <person name="Rombauts S."/>
            <person name="Rushton P."/>
            <person name="Sanderfoot A."/>
            <person name="Schween G."/>
            <person name="Shiu S.-H."/>
            <person name="Stueber K."/>
            <person name="Theodoulou F.L."/>
            <person name="Tu H."/>
            <person name="Van de Peer Y."/>
            <person name="Verrier P.J."/>
            <person name="Waters E."/>
            <person name="Wood A."/>
            <person name="Yang L."/>
            <person name="Cove D."/>
            <person name="Cuming A."/>
            <person name="Hasebe M."/>
            <person name="Lucas S."/>
            <person name="Mishler D.B."/>
            <person name="Reski R."/>
            <person name="Grigoriev I."/>
            <person name="Quatrano R.S."/>
            <person name="Boore J.L."/>
        </authorList>
    </citation>
    <scope>NUCLEOTIDE SEQUENCE [LARGE SCALE GENOMIC DNA]</scope>
    <source>
        <strain evidence="4 5">cv. Gransden 2004</strain>
    </source>
</reference>
<gene>
    <name evidence="4" type="primary">LOC112293234</name>
    <name evidence="3" type="ORF">PHYPA_021124</name>
</gene>
<dbReference type="Gramene" id="Pp3c16_17390V3.2">
    <property type="protein sequence ID" value="PAC:32985708.CDS.1"/>
    <property type="gene ID" value="Pp3c16_17390"/>
</dbReference>
<feature type="transmembrane region" description="Helical" evidence="2">
    <location>
        <begin position="69"/>
        <end position="86"/>
    </location>
</feature>
<dbReference type="PaxDb" id="3218-PP1S81_26V6.1"/>
<dbReference type="Proteomes" id="UP000006727">
    <property type="component" value="Chromosome 16"/>
</dbReference>
<dbReference type="Gramene" id="Pp3c16_17390V3.1">
    <property type="protein sequence ID" value="PAC:32985707.CDS.1"/>
    <property type="gene ID" value="Pp3c16_17390"/>
</dbReference>
<accession>A0A2K1J909</accession>
<feature type="compositionally biased region" description="Polar residues" evidence="1">
    <location>
        <begin position="11"/>
        <end position="27"/>
    </location>
</feature>
<evidence type="ECO:0000256" key="1">
    <source>
        <dbReference type="SAM" id="MobiDB-lite"/>
    </source>
</evidence>
<proteinExistence type="predicted"/>
<keyword evidence="2" id="KW-1133">Transmembrane helix</keyword>
<dbReference type="AlphaFoldDB" id="A0A2K1J909"/>
<reference evidence="4" key="3">
    <citation type="submission" date="2020-12" db="UniProtKB">
        <authorList>
            <consortium name="EnsemblPlants"/>
        </authorList>
    </citation>
    <scope>IDENTIFICATION</scope>
</reference>
<dbReference type="EMBL" id="ABEU02000016">
    <property type="protein sequence ID" value="PNR38013.1"/>
    <property type="molecule type" value="Genomic_DNA"/>
</dbReference>
<sequence length="110" mass="12205">MAGGWHEDYYTSPQEQRGARTQSNGSSLARDVGSFVEGMDVEHLVMCLVSAVVMYGAGYILARLFFSGIMFFLSVGLIVFLVMQVVDGVGSSVDSHAKRYRESYYRGPQY</sequence>
<protein>
    <submittedName>
        <fullName evidence="3 4">Uncharacterized protein</fullName>
    </submittedName>
</protein>
<evidence type="ECO:0000256" key="2">
    <source>
        <dbReference type="SAM" id="Phobius"/>
    </source>
</evidence>
<keyword evidence="5" id="KW-1185">Reference proteome</keyword>
<dbReference type="GeneID" id="112293234"/>
<keyword evidence="2" id="KW-0812">Transmembrane</keyword>
<name>A0A2K1J909_PHYPA</name>
<dbReference type="RefSeq" id="XP_024398201.1">
    <property type="nucleotide sequence ID" value="XM_024542433.2"/>
</dbReference>
<dbReference type="EnsemblPlants" id="Pp3c16_17390V3.2">
    <property type="protein sequence ID" value="PAC:32985708.CDS.1"/>
    <property type="gene ID" value="Pp3c16_17390"/>
</dbReference>
<feature type="transmembrane region" description="Helical" evidence="2">
    <location>
        <begin position="43"/>
        <end position="62"/>
    </location>
</feature>
<feature type="region of interest" description="Disordered" evidence="1">
    <location>
        <begin position="1"/>
        <end position="27"/>
    </location>
</feature>
<evidence type="ECO:0000313" key="4">
    <source>
        <dbReference type="EnsemblPlants" id="PAC:32985707.CDS.1"/>
    </source>
</evidence>
<keyword evidence="2" id="KW-0472">Membrane</keyword>
<dbReference type="EnsemblPlants" id="Pp3c16_17390V3.1">
    <property type="protein sequence ID" value="PAC:32985707.CDS.1"/>
    <property type="gene ID" value="Pp3c16_17390"/>
</dbReference>
<organism evidence="3">
    <name type="scientific">Physcomitrium patens</name>
    <name type="common">Spreading-leaved earth moss</name>
    <name type="synonym">Physcomitrella patens</name>
    <dbReference type="NCBI Taxonomy" id="3218"/>
    <lineage>
        <taxon>Eukaryota</taxon>
        <taxon>Viridiplantae</taxon>
        <taxon>Streptophyta</taxon>
        <taxon>Embryophyta</taxon>
        <taxon>Bryophyta</taxon>
        <taxon>Bryophytina</taxon>
        <taxon>Bryopsida</taxon>
        <taxon>Funariidae</taxon>
        <taxon>Funariales</taxon>
        <taxon>Funariaceae</taxon>
        <taxon>Physcomitrium</taxon>
    </lineage>
</organism>
<reference evidence="3 5" key="2">
    <citation type="journal article" date="2018" name="Plant J.">
        <title>The Physcomitrella patens chromosome-scale assembly reveals moss genome structure and evolution.</title>
        <authorList>
            <person name="Lang D."/>
            <person name="Ullrich K.K."/>
            <person name="Murat F."/>
            <person name="Fuchs J."/>
            <person name="Jenkins J."/>
            <person name="Haas F.B."/>
            <person name="Piednoel M."/>
            <person name="Gundlach H."/>
            <person name="Van Bel M."/>
            <person name="Meyberg R."/>
            <person name="Vives C."/>
            <person name="Morata J."/>
            <person name="Symeonidi A."/>
            <person name="Hiss M."/>
            <person name="Muchero W."/>
            <person name="Kamisugi Y."/>
            <person name="Saleh O."/>
            <person name="Blanc G."/>
            <person name="Decker E.L."/>
            <person name="van Gessel N."/>
            <person name="Grimwood J."/>
            <person name="Hayes R.D."/>
            <person name="Graham S.W."/>
            <person name="Gunter L.E."/>
            <person name="McDaniel S.F."/>
            <person name="Hoernstein S.N.W."/>
            <person name="Larsson A."/>
            <person name="Li F.W."/>
            <person name="Perroud P.F."/>
            <person name="Phillips J."/>
            <person name="Ranjan P."/>
            <person name="Rokshar D.S."/>
            <person name="Rothfels C.J."/>
            <person name="Schneider L."/>
            <person name="Shu S."/>
            <person name="Stevenson D.W."/>
            <person name="Thummler F."/>
            <person name="Tillich M."/>
            <person name="Villarreal Aguilar J.C."/>
            <person name="Widiez T."/>
            <person name="Wong G.K."/>
            <person name="Wymore A."/>
            <person name="Zhang Y."/>
            <person name="Zimmer A.D."/>
            <person name="Quatrano R.S."/>
            <person name="Mayer K.F.X."/>
            <person name="Goodstein D."/>
            <person name="Casacuberta J.M."/>
            <person name="Vandepoele K."/>
            <person name="Reski R."/>
            <person name="Cuming A.C."/>
            <person name="Tuskan G.A."/>
            <person name="Maumus F."/>
            <person name="Salse J."/>
            <person name="Schmutz J."/>
            <person name="Rensing S.A."/>
        </authorList>
    </citation>
    <scope>NUCLEOTIDE SEQUENCE [LARGE SCALE GENOMIC DNA]</scope>
    <source>
        <strain evidence="4 5">cv. Gransden 2004</strain>
    </source>
</reference>